<sequence>MWVCYCDYDGVVHDDAVYWSPRTGIYMRTQGRTLFEWLPILEELLAPYPNVKIVLSTSWVRARSFAFAKSQLTPALQSRVIGATFHNRETEKFLFDNMSRGSQVWADVQRRNPERWFAIDNDEHGWPDLCRDHLIKTDDRLGLSDPLVQHSIRKLLASF</sequence>
<evidence type="ECO:0000313" key="1">
    <source>
        <dbReference type="EMBL" id="MBC3808500.1"/>
    </source>
</evidence>
<reference evidence="1 2" key="1">
    <citation type="submission" date="2020-08" db="EMBL/GenBank/DDBJ databases">
        <title>Novel species isolated from subtropical streams in China.</title>
        <authorList>
            <person name="Lu H."/>
        </authorList>
    </citation>
    <scope>NUCLEOTIDE SEQUENCE [LARGE SCALE GENOMIC DNA]</scope>
    <source>
        <strain evidence="1 2">KACC 16656</strain>
    </source>
</reference>
<evidence type="ECO:0000313" key="2">
    <source>
        <dbReference type="Proteomes" id="UP000648257"/>
    </source>
</evidence>
<comment type="caution">
    <text evidence="1">The sequence shown here is derived from an EMBL/GenBank/DDBJ whole genome shotgun (WGS) entry which is preliminary data.</text>
</comment>
<proteinExistence type="predicted"/>
<organism evidence="1 2">
    <name type="scientific">Undibacterium seohonense</name>
    <dbReference type="NCBI Taxonomy" id="1344950"/>
    <lineage>
        <taxon>Bacteria</taxon>
        <taxon>Pseudomonadati</taxon>
        <taxon>Pseudomonadota</taxon>
        <taxon>Betaproteobacteria</taxon>
        <taxon>Burkholderiales</taxon>
        <taxon>Oxalobacteraceae</taxon>
        <taxon>Undibacterium</taxon>
    </lineage>
</organism>
<protein>
    <submittedName>
        <fullName evidence="1">Uncharacterized protein</fullName>
    </submittedName>
</protein>
<dbReference type="Proteomes" id="UP000648257">
    <property type="component" value="Unassembled WGS sequence"/>
</dbReference>
<accession>A0ABR6X6Q7</accession>
<gene>
    <name evidence="1" type="ORF">H8K52_14240</name>
</gene>
<name>A0ABR6X6Q7_9BURK</name>
<dbReference type="Pfam" id="PF18143">
    <property type="entry name" value="HAD_SAK_2"/>
    <property type="match status" value="1"/>
</dbReference>
<keyword evidence="2" id="KW-1185">Reference proteome</keyword>
<dbReference type="EMBL" id="JACOFW010000017">
    <property type="protein sequence ID" value="MBC3808500.1"/>
    <property type="molecule type" value="Genomic_DNA"/>
</dbReference>